<sequence>MQANEQDKNQLKEFKEEWLKAFTQEGERPVKFTGYMDLFCSVKAILNACKDTLLAIESNSSNESNYIDLYNLIDLADKLIPYGDFEVLEKIKFGKAIN</sequence>
<accession>A0A2T5XSC3</accession>
<dbReference type="Proteomes" id="UP000243985">
    <property type="component" value="Unassembled WGS sequence"/>
</dbReference>
<evidence type="ECO:0000313" key="2">
    <source>
        <dbReference type="Proteomes" id="UP000243985"/>
    </source>
</evidence>
<dbReference type="EMBL" id="QBKG01000016">
    <property type="protein sequence ID" value="PTX03054.1"/>
    <property type="molecule type" value="Genomic_DNA"/>
</dbReference>
<comment type="caution">
    <text evidence="1">The sequence shown here is derived from an EMBL/GenBank/DDBJ whole genome shotgun (WGS) entry which is preliminary data.</text>
</comment>
<name>A0A2T5XSC3_9FLAO</name>
<evidence type="ECO:0000313" key="1">
    <source>
        <dbReference type="EMBL" id="PTX03054.1"/>
    </source>
</evidence>
<dbReference type="AlphaFoldDB" id="A0A2T5XSC3"/>
<protein>
    <submittedName>
        <fullName evidence="1">Uncharacterized protein</fullName>
    </submittedName>
</protein>
<dbReference type="GeneID" id="84581381"/>
<organism evidence="1 2">
    <name type="scientific">Capnocytophaga leadbetteri</name>
    <dbReference type="NCBI Taxonomy" id="327575"/>
    <lineage>
        <taxon>Bacteria</taxon>
        <taxon>Pseudomonadati</taxon>
        <taxon>Bacteroidota</taxon>
        <taxon>Flavobacteriia</taxon>
        <taxon>Flavobacteriales</taxon>
        <taxon>Flavobacteriaceae</taxon>
        <taxon>Capnocytophaga</taxon>
    </lineage>
</organism>
<dbReference type="RefSeq" id="WP_107782702.1">
    <property type="nucleotide sequence ID" value="NZ_QBKG01000016.1"/>
</dbReference>
<proteinExistence type="predicted"/>
<gene>
    <name evidence="1" type="ORF">C8P65_1168</name>
</gene>
<reference evidence="1 2" key="1">
    <citation type="submission" date="2018-04" db="EMBL/GenBank/DDBJ databases">
        <title>Genomic Encyclopedia of Archaeal and Bacterial Type Strains, Phase II (KMG-II): from individual species to whole genera.</title>
        <authorList>
            <person name="Goeker M."/>
        </authorList>
    </citation>
    <scope>NUCLEOTIDE SEQUENCE [LARGE SCALE GENOMIC DNA]</scope>
    <source>
        <strain evidence="1 2">DSM 22902</strain>
    </source>
</reference>